<dbReference type="InterPro" id="IPR029058">
    <property type="entry name" value="AB_hydrolase_fold"/>
</dbReference>
<sequence length="856" mass="91175">MYRTGDLVRWTAAGELEYLGRTDFQVKLRGLRIELGEIESALLAQPQVGQAVVTVATSPLGEQLVAYVVPATGARIESVELLEAVRAVLPAYMVPATVLELDEFPLNPSGKLDRKALPQPQFQAREFRAPSTPIEEIVAGVYADVLGADRIGADDDFFALGGNSLIATQVAARLGRALDADVPVRALFEAPTVAALAARAELRSEAGGRAALVPQPRPTQVLETGEVVERVPLSLAQQRMWFLNRFDPDSFVDNIPVAVRLSGDLDTAALAAAVGDVLVRHESLRTFYPEVGGTPFQQVLPAAEVLPELAPVEVTAADLPARLAELVMAGFDVTSSVPFRARLFRLGTSEHVLGFVVHHISGDGFSMAPLLRDVVTAYVARTAGDEPGWAPLEVQYADFALWQRQVLGSENDPESVIGRQISYWSRELAGLPDQLDLPADRARPAISSGRGATHAFEIDAETHTGLAELARAEGATLFMAVHAAFAVLLSRLSGETDIAIGTPIAGRGERALDDLVGMFVNTLVLRTPVDSGTGFTELLGSVRGTDIAAFGHADLPFERLVEILNPVRSQARHPLFQVMLAMQNTPAVNTELSGLAIGAVEMPLETAKFDLQLDLGERTGTAGIDAVFTYATDLFDRETVAQFAQRFVRLLKAVVKTPERPLGDLPLLDALEASAVLRGGYGPERAVDPDATLAGLFADRAARTPEAPAVTFEGTGLSYAGFAGRVNRLARHLISLGVGPDVPVALGMRRSLDLVVAMYAVVAAGGAYVPLDPEQPADRTDYILATADPVCVLTSSADAFTTADRPVVIVDEIDLSGYADTPVTDADRRAPLRPSNTAYVIFTSGSTGRPKGVAVS</sequence>
<comment type="cofactor">
    <cofactor evidence="1">
        <name>pantetheine 4'-phosphate</name>
        <dbReference type="ChEBI" id="CHEBI:47942"/>
    </cofactor>
</comment>
<dbReference type="SUPFAM" id="SSF47336">
    <property type="entry name" value="ACP-like"/>
    <property type="match status" value="1"/>
</dbReference>
<evidence type="ECO:0000313" key="5">
    <source>
        <dbReference type="EMBL" id="MEU1957422.1"/>
    </source>
</evidence>
<dbReference type="SMART" id="SM00823">
    <property type="entry name" value="PKS_PP"/>
    <property type="match status" value="1"/>
</dbReference>
<feature type="domain" description="Carrier" evidence="4">
    <location>
        <begin position="129"/>
        <end position="204"/>
    </location>
</feature>
<dbReference type="InterPro" id="IPR036736">
    <property type="entry name" value="ACP-like_sf"/>
</dbReference>
<keyword evidence="6" id="KW-1185">Reference proteome</keyword>
<organism evidence="5 6">
    <name type="scientific">Nocardia rhamnosiphila</name>
    <dbReference type="NCBI Taxonomy" id="426716"/>
    <lineage>
        <taxon>Bacteria</taxon>
        <taxon>Bacillati</taxon>
        <taxon>Actinomycetota</taxon>
        <taxon>Actinomycetes</taxon>
        <taxon>Mycobacteriales</taxon>
        <taxon>Nocardiaceae</taxon>
        <taxon>Nocardia</taxon>
    </lineage>
</organism>
<dbReference type="InterPro" id="IPR006162">
    <property type="entry name" value="Ppantetheine_attach_site"/>
</dbReference>
<protein>
    <submittedName>
        <fullName evidence="5">Condensation domain-containing protein</fullName>
    </submittedName>
</protein>
<dbReference type="InterPro" id="IPR000873">
    <property type="entry name" value="AMP-dep_synth/lig_dom"/>
</dbReference>
<dbReference type="InterPro" id="IPR023213">
    <property type="entry name" value="CAT-like_dom_sf"/>
</dbReference>
<dbReference type="Gene3D" id="3.40.50.1820">
    <property type="entry name" value="alpha/beta hydrolase"/>
    <property type="match status" value="1"/>
</dbReference>
<dbReference type="Gene3D" id="3.40.50.980">
    <property type="match status" value="2"/>
</dbReference>
<keyword evidence="3" id="KW-0597">Phosphoprotein</keyword>
<dbReference type="Gene3D" id="3.30.300.30">
    <property type="match status" value="1"/>
</dbReference>
<dbReference type="InterPro" id="IPR009081">
    <property type="entry name" value="PP-bd_ACP"/>
</dbReference>
<feature type="non-terminal residue" evidence="5">
    <location>
        <position position="856"/>
    </location>
</feature>
<dbReference type="EMBL" id="JBEYBF010000084">
    <property type="protein sequence ID" value="MEU1957422.1"/>
    <property type="molecule type" value="Genomic_DNA"/>
</dbReference>
<keyword evidence="2" id="KW-0596">Phosphopantetheine</keyword>
<reference evidence="5 6" key="1">
    <citation type="submission" date="2024-06" db="EMBL/GenBank/DDBJ databases">
        <title>The Natural Products Discovery Center: Release of the First 8490 Sequenced Strains for Exploring Actinobacteria Biosynthetic Diversity.</title>
        <authorList>
            <person name="Kalkreuter E."/>
            <person name="Kautsar S.A."/>
            <person name="Yang D."/>
            <person name="Bader C.D."/>
            <person name="Teijaro C.N."/>
            <person name="Fluegel L."/>
            <person name="Davis C.M."/>
            <person name="Simpson J.R."/>
            <person name="Lauterbach L."/>
            <person name="Steele A.D."/>
            <person name="Gui C."/>
            <person name="Meng S."/>
            <person name="Li G."/>
            <person name="Viehrig K."/>
            <person name="Ye F."/>
            <person name="Su P."/>
            <person name="Kiefer A.F."/>
            <person name="Nichols A."/>
            <person name="Cepeda A.J."/>
            <person name="Yan W."/>
            <person name="Fan B."/>
            <person name="Jiang Y."/>
            <person name="Adhikari A."/>
            <person name="Zheng C.-J."/>
            <person name="Schuster L."/>
            <person name="Cowan T.M."/>
            <person name="Smanski M.J."/>
            <person name="Chevrette M.G."/>
            <person name="De Carvalho L.P.S."/>
            <person name="Shen B."/>
        </authorList>
    </citation>
    <scope>NUCLEOTIDE SEQUENCE [LARGE SCALE GENOMIC DNA]</scope>
    <source>
        <strain evidence="5 6">NPDC019708</strain>
    </source>
</reference>
<evidence type="ECO:0000259" key="4">
    <source>
        <dbReference type="PROSITE" id="PS50075"/>
    </source>
</evidence>
<dbReference type="CDD" id="cd19540">
    <property type="entry name" value="LCL_NRPS-like"/>
    <property type="match status" value="1"/>
</dbReference>
<dbReference type="InterPro" id="IPR020845">
    <property type="entry name" value="AMP-binding_CS"/>
</dbReference>
<dbReference type="RefSeq" id="WP_357154472.1">
    <property type="nucleotide sequence ID" value="NZ_JBEYBF010000084.1"/>
</dbReference>
<gene>
    <name evidence="5" type="ORF">ABZ510_37005</name>
</gene>
<evidence type="ECO:0000256" key="3">
    <source>
        <dbReference type="ARBA" id="ARBA00022553"/>
    </source>
</evidence>
<dbReference type="Gene3D" id="3.30.559.10">
    <property type="entry name" value="Chloramphenicol acetyltransferase-like domain"/>
    <property type="match status" value="1"/>
</dbReference>
<evidence type="ECO:0000256" key="1">
    <source>
        <dbReference type="ARBA" id="ARBA00001957"/>
    </source>
</evidence>
<dbReference type="PROSITE" id="PS00455">
    <property type="entry name" value="AMP_BINDING"/>
    <property type="match status" value="1"/>
</dbReference>
<dbReference type="Pfam" id="PF13193">
    <property type="entry name" value="AMP-binding_C"/>
    <property type="match status" value="1"/>
</dbReference>
<feature type="non-terminal residue" evidence="5">
    <location>
        <position position="1"/>
    </location>
</feature>
<dbReference type="Pfam" id="PF00668">
    <property type="entry name" value="Condensation"/>
    <property type="match status" value="1"/>
</dbReference>
<dbReference type="PROSITE" id="PS50075">
    <property type="entry name" value="CARRIER"/>
    <property type="match status" value="1"/>
</dbReference>
<dbReference type="SUPFAM" id="SSF52777">
    <property type="entry name" value="CoA-dependent acyltransferases"/>
    <property type="match status" value="2"/>
</dbReference>
<dbReference type="InterPro" id="IPR025110">
    <property type="entry name" value="AMP-bd_C"/>
</dbReference>
<dbReference type="Proteomes" id="UP001550628">
    <property type="component" value="Unassembled WGS sequence"/>
</dbReference>
<dbReference type="SUPFAM" id="SSF56801">
    <property type="entry name" value="Acetyl-CoA synthetase-like"/>
    <property type="match status" value="2"/>
</dbReference>
<evidence type="ECO:0000256" key="2">
    <source>
        <dbReference type="ARBA" id="ARBA00022450"/>
    </source>
</evidence>
<dbReference type="Pfam" id="PF00501">
    <property type="entry name" value="AMP-binding"/>
    <property type="match status" value="1"/>
</dbReference>
<dbReference type="InterPro" id="IPR045851">
    <property type="entry name" value="AMP-bd_C_sf"/>
</dbReference>
<proteinExistence type="predicted"/>
<accession>A0ABV2X2S7</accession>
<dbReference type="Gene3D" id="3.30.559.30">
    <property type="entry name" value="Nonribosomal peptide synthetase, condensation domain"/>
    <property type="match status" value="1"/>
</dbReference>
<dbReference type="InterPro" id="IPR001242">
    <property type="entry name" value="Condensation_dom"/>
</dbReference>
<evidence type="ECO:0000313" key="6">
    <source>
        <dbReference type="Proteomes" id="UP001550628"/>
    </source>
</evidence>
<comment type="caution">
    <text evidence="5">The sequence shown here is derived from an EMBL/GenBank/DDBJ whole genome shotgun (WGS) entry which is preliminary data.</text>
</comment>
<dbReference type="Pfam" id="PF00550">
    <property type="entry name" value="PP-binding"/>
    <property type="match status" value="1"/>
</dbReference>
<dbReference type="Gene3D" id="2.30.38.10">
    <property type="entry name" value="Luciferase, Domain 3"/>
    <property type="match status" value="1"/>
</dbReference>
<name>A0ABV2X2S7_9NOCA</name>
<dbReference type="InterPro" id="IPR020806">
    <property type="entry name" value="PKS_PP-bd"/>
</dbReference>
<dbReference type="PROSITE" id="PS00012">
    <property type="entry name" value="PHOSPHOPANTETHEINE"/>
    <property type="match status" value="1"/>
</dbReference>
<dbReference type="PANTHER" id="PTHR45527">
    <property type="entry name" value="NONRIBOSOMAL PEPTIDE SYNTHETASE"/>
    <property type="match status" value="1"/>
</dbReference>
<dbReference type="PANTHER" id="PTHR45527:SF1">
    <property type="entry name" value="FATTY ACID SYNTHASE"/>
    <property type="match status" value="1"/>
</dbReference>